<keyword evidence="3" id="KW-1185">Reference proteome</keyword>
<name>A0A7W7Q1Y4_9PSEU</name>
<dbReference type="Proteomes" id="UP000520767">
    <property type="component" value="Unassembled WGS sequence"/>
</dbReference>
<dbReference type="InterPro" id="IPR027417">
    <property type="entry name" value="P-loop_NTPase"/>
</dbReference>
<dbReference type="EMBL" id="JACHJQ010000002">
    <property type="protein sequence ID" value="MBB4905485.1"/>
    <property type="molecule type" value="Genomic_DNA"/>
</dbReference>
<dbReference type="RefSeq" id="WP_184809709.1">
    <property type="nucleotide sequence ID" value="NZ_JACHJQ010000002.1"/>
</dbReference>
<dbReference type="InterPro" id="IPR006073">
    <property type="entry name" value="GTP-bd"/>
</dbReference>
<protein>
    <recommendedName>
        <fullName evidence="1">G domain-containing protein</fullName>
    </recommendedName>
</protein>
<sequence length="513" mass="55183">MSGAGGANHSAQDALTESVRLVLRRAVDVYAAVPEVAEALRDQLDRLDEPLRVAIAGKVKAGKSTLLNGLVGELVAPTDAGECTKVVTWYRDAATPGVVSYPDSGPPEPLPVHRDAGGLIVRLRDVPAERLRKLVVDWPSQYLRHVTLIDTPGIASASEGASRRTVNLLTPDEDTPAEADAVVYLMRHLHVADAEFLESFRDQGVAKASAVNTIAVLSRADEVGGGRIDAMLSARRIARRYRSSPALRGLCQTVLPVAGLLAATGRTLRQREFDTLAALASAPRSDMDGVLLSTHRFLRSERVAALSEVPTDLRHALLDRFGLYGLRLAMMHIRQGCTDSTALAAELVRSSGLNELRDVLRAQFTQRRDLLKARTGLLAVERALHTRVRGTDPDAVAALAAEVERIASGAHEFVELRLVSQLRCGEVELPEADAAPARRLLGGDGVTAVQRLALPSDAPADAVRAEALTQLVRWRRRAEDPFAGRGQVRVYRAVARTCEGVVAALDATSSATR</sequence>
<dbReference type="SUPFAM" id="SSF52540">
    <property type="entry name" value="P-loop containing nucleoside triphosphate hydrolases"/>
    <property type="match status" value="1"/>
</dbReference>
<dbReference type="AlphaFoldDB" id="A0A7W7Q1Y4"/>
<dbReference type="Pfam" id="PF01926">
    <property type="entry name" value="MMR_HSR1"/>
    <property type="match status" value="1"/>
</dbReference>
<evidence type="ECO:0000313" key="3">
    <source>
        <dbReference type="Proteomes" id="UP000520767"/>
    </source>
</evidence>
<gene>
    <name evidence="2" type="ORF">FHR82_001702</name>
</gene>
<dbReference type="GO" id="GO:0005525">
    <property type="term" value="F:GTP binding"/>
    <property type="evidence" value="ECO:0007669"/>
    <property type="project" value="InterPro"/>
</dbReference>
<organism evidence="2 3">
    <name type="scientific">Actinophytocola algeriensis</name>
    <dbReference type="NCBI Taxonomy" id="1768010"/>
    <lineage>
        <taxon>Bacteria</taxon>
        <taxon>Bacillati</taxon>
        <taxon>Actinomycetota</taxon>
        <taxon>Actinomycetes</taxon>
        <taxon>Pseudonocardiales</taxon>
        <taxon>Pseudonocardiaceae</taxon>
    </lineage>
</organism>
<evidence type="ECO:0000313" key="2">
    <source>
        <dbReference type="EMBL" id="MBB4905485.1"/>
    </source>
</evidence>
<comment type="caution">
    <text evidence="2">The sequence shown here is derived from an EMBL/GenBank/DDBJ whole genome shotgun (WGS) entry which is preliminary data.</text>
</comment>
<proteinExistence type="predicted"/>
<reference evidence="2 3" key="1">
    <citation type="submission" date="2020-08" db="EMBL/GenBank/DDBJ databases">
        <title>Genomic Encyclopedia of Type Strains, Phase III (KMG-III): the genomes of soil and plant-associated and newly described type strains.</title>
        <authorList>
            <person name="Whitman W."/>
        </authorList>
    </citation>
    <scope>NUCLEOTIDE SEQUENCE [LARGE SCALE GENOMIC DNA]</scope>
    <source>
        <strain evidence="2 3">CECT 8960</strain>
    </source>
</reference>
<dbReference type="Gene3D" id="3.40.50.300">
    <property type="entry name" value="P-loop containing nucleotide triphosphate hydrolases"/>
    <property type="match status" value="1"/>
</dbReference>
<feature type="domain" description="G" evidence="1">
    <location>
        <begin position="52"/>
        <end position="195"/>
    </location>
</feature>
<evidence type="ECO:0000259" key="1">
    <source>
        <dbReference type="Pfam" id="PF01926"/>
    </source>
</evidence>
<accession>A0A7W7Q1Y4</accession>